<feature type="compositionally biased region" description="Low complexity" evidence="1">
    <location>
        <begin position="223"/>
        <end position="236"/>
    </location>
</feature>
<protein>
    <submittedName>
        <fullName evidence="2">Uncharacterized protein</fullName>
    </submittedName>
</protein>
<feature type="region of interest" description="Disordered" evidence="1">
    <location>
        <begin position="216"/>
        <end position="248"/>
    </location>
</feature>
<evidence type="ECO:0000313" key="2">
    <source>
        <dbReference type="EMBL" id="EPS72143.1"/>
    </source>
</evidence>
<reference evidence="2 3" key="1">
    <citation type="journal article" date="2013" name="BMC Genomics">
        <title>The miniature genome of a carnivorous plant Genlisea aurea contains a low number of genes and short non-coding sequences.</title>
        <authorList>
            <person name="Leushkin E.V."/>
            <person name="Sutormin R.A."/>
            <person name="Nabieva E.R."/>
            <person name="Penin A.A."/>
            <person name="Kondrashov A.S."/>
            <person name="Logacheva M.D."/>
        </authorList>
    </citation>
    <scope>NUCLEOTIDE SEQUENCE [LARGE SCALE GENOMIC DNA]</scope>
</reference>
<evidence type="ECO:0000313" key="3">
    <source>
        <dbReference type="Proteomes" id="UP000015453"/>
    </source>
</evidence>
<accession>S8E8G0</accession>
<sequence length="297" mass="33934">MGEIQLSINLDDVICPICLDFPHNAVLLKCTSYGKGCRSFVCDTNHLHSNCLVRFIQANGMSISSMENLKSLYPADYDQPVCPLCRGKVYDYIVCDKARMHLDEKKRCCEEDKCGFSGTYMELQKHAHVEHPHACPSKIDPARQLDWENFQQSSEIVDVLSTIHSEIPHGVVLGDYVIEHGGYSSGDDFDNLPVDHRNWWRSCILYQVFDNIRTSRNRRRSRNGNNNSSRGRNIPPRYDHPSANSERGTLASYENTLRAEDAYYEFIASSRLAVNRDGNFDRQRGRRPPSPGAYHNN</sequence>
<feature type="region of interest" description="Disordered" evidence="1">
    <location>
        <begin position="278"/>
        <end position="297"/>
    </location>
</feature>
<dbReference type="PANTHER" id="PTHR31197">
    <property type="entry name" value="OS01G0612600 PROTEIN"/>
    <property type="match status" value="1"/>
</dbReference>
<gene>
    <name evidence="2" type="ORF">M569_02615</name>
</gene>
<dbReference type="Pfam" id="PF07800">
    <property type="entry name" value="DUF1644"/>
    <property type="match status" value="1"/>
</dbReference>
<dbReference type="PANTHER" id="PTHR31197:SF4">
    <property type="entry name" value="OS02G0150900 PROTEIN"/>
    <property type="match status" value="1"/>
</dbReference>
<comment type="caution">
    <text evidence="2">The sequence shown here is derived from an EMBL/GenBank/DDBJ whole genome shotgun (WGS) entry which is preliminary data.</text>
</comment>
<keyword evidence="3" id="KW-1185">Reference proteome</keyword>
<organism evidence="2 3">
    <name type="scientific">Genlisea aurea</name>
    <dbReference type="NCBI Taxonomy" id="192259"/>
    <lineage>
        <taxon>Eukaryota</taxon>
        <taxon>Viridiplantae</taxon>
        <taxon>Streptophyta</taxon>
        <taxon>Embryophyta</taxon>
        <taxon>Tracheophyta</taxon>
        <taxon>Spermatophyta</taxon>
        <taxon>Magnoliopsida</taxon>
        <taxon>eudicotyledons</taxon>
        <taxon>Gunneridae</taxon>
        <taxon>Pentapetalae</taxon>
        <taxon>asterids</taxon>
        <taxon>lamiids</taxon>
        <taxon>Lamiales</taxon>
        <taxon>Lentibulariaceae</taxon>
        <taxon>Genlisea</taxon>
    </lineage>
</organism>
<dbReference type="Gene3D" id="3.30.40.10">
    <property type="entry name" value="Zinc/RING finger domain, C3HC4 (zinc finger)"/>
    <property type="match status" value="1"/>
</dbReference>
<evidence type="ECO:0000256" key="1">
    <source>
        <dbReference type="SAM" id="MobiDB-lite"/>
    </source>
</evidence>
<dbReference type="InterPro" id="IPR012866">
    <property type="entry name" value="DUF1644"/>
</dbReference>
<dbReference type="OrthoDB" id="1921166at2759"/>
<proteinExistence type="predicted"/>
<dbReference type="AlphaFoldDB" id="S8E8G0"/>
<dbReference type="InterPro" id="IPR013083">
    <property type="entry name" value="Znf_RING/FYVE/PHD"/>
</dbReference>
<name>S8E8G0_9LAMI</name>
<dbReference type="EMBL" id="AUSU01000952">
    <property type="protein sequence ID" value="EPS72143.1"/>
    <property type="molecule type" value="Genomic_DNA"/>
</dbReference>
<dbReference type="Proteomes" id="UP000015453">
    <property type="component" value="Unassembled WGS sequence"/>
</dbReference>